<dbReference type="InterPro" id="IPR006073">
    <property type="entry name" value="GTP-bd"/>
</dbReference>
<protein>
    <submittedName>
        <fullName evidence="3">P-loop containing nucleoside triphosphate hydrolase protein</fullName>
    </submittedName>
</protein>
<evidence type="ECO:0000259" key="2">
    <source>
        <dbReference type="Pfam" id="PF01926"/>
    </source>
</evidence>
<reference evidence="3" key="1">
    <citation type="submission" date="2023-06" db="EMBL/GenBank/DDBJ databases">
        <title>Genome-scale phylogeny and comparative genomics of the fungal order Sordariales.</title>
        <authorList>
            <consortium name="Lawrence Berkeley National Laboratory"/>
            <person name="Hensen N."/>
            <person name="Bonometti L."/>
            <person name="Westerberg I."/>
            <person name="Brannstrom I.O."/>
            <person name="Guillou S."/>
            <person name="Cros-Aarteil S."/>
            <person name="Calhoun S."/>
            <person name="Haridas S."/>
            <person name="Kuo A."/>
            <person name="Mondo S."/>
            <person name="Pangilinan J."/>
            <person name="Riley R."/>
            <person name="Labutti K."/>
            <person name="Andreopoulos B."/>
            <person name="Lipzen A."/>
            <person name="Chen C."/>
            <person name="Yanf M."/>
            <person name="Daum C."/>
            <person name="Ng V."/>
            <person name="Clum A."/>
            <person name="Steindorff A."/>
            <person name="Ohm R."/>
            <person name="Martin F."/>
            <person name="Silar P."/>
            <person name="Natvig D."/>
            <person name="Lalanne C."/>
            <person name="Gautier V."/>
            <person name="Ament-Velasquez S.L."/>
            <person name="Kruys A."/>
            <person name="Hutchinson M.I."/>
            <person name="Powell A.J."/>
            <person name="Barry K."/>
            <person name="Miller A.N."/>
            <person name="Grigoriev I.V."/>
            <person name="Debuchy R."/>
            <person name="Gladieux P."/>
            <person name="Thoren M.H."/>
            <person name="Johannesson H."/>
        </authorList>
    </citation>
    <scope>NUCLEOTIDE SEQUENCE</scope>
    <source>
        <strain evidence="3">SMH2532-1</strain>
    </source>
</reference>
<dbReference type="SUPFAM" id="SSF52540">
    <property type="entry name" value="P-loop containing nucleoside triphosphate hydrolases"/>
    <property type="match status" value="1"/>
</dbReference>
<dbReference type="GO" id="GO:0005525">
    <property type="term" value="F:GTP binding"/>
    <property type="evidence" value="ECO:0007669"/>
    <property type="project" value="InterPro"/>
</dbReference>
<keyword evidence="1" id="KW-0175">Coiled coil</keyword>
<evidence type="ECO:0000313" key="3">
    <source>
        <dbReference type="EMBL" id="KAK0638566.1"/>
    </source>
</evidence>
<sequence>MAAHTSARRSPSRPLMVVIAGMTGAGKTTFASLASGHPLEIGHGLDPCTQDPQAVRFVMDGRQIILIDTPGFDDTNRNDVEILEDIAKWMTKEGLLRDQQPLDGFIFLHPIHELGRLDSGMEKKRTRLIQKILGKDAYKRVVIATTMWGSIAKEYHGLIEESLGFRKDQGVWGDFHRGGAIFTQHHNTKESADTIIRLIMERSNEAEKVETLLQNELAGNRSGRFTDTSVGQELRTHLEDEIGTIMDQLLKHRLERPPESWRKTWEPEHRRKCKEWDEEAQHLTRRLEQREAQLKILNNSFGFRLLQFWGKLWR</sequence>
<dbReference type="Gene3D" id="3.40.50.300">
    <property type="entry name" value="P-loop containing nucleotide triphosphate hydrolases"/>
    <property type="match status" value="1"/>
</dbReference>
<keyword evidence="3" id="KW-0378">Hydrolase</keyword>
<accession>A0AA39XQX2</accession>
<dbReference type="GO" id="GO:0016787">
    <property type="term" value="F:hydrolase activity"/>
    <property type="evidence" value="ECO:0007669"/>
    <property type="project" value="UniProtKB-KW"/>
</dbReference>
<dbReference type="Proteomes" id="UP001174936">
    <property type="component" value="Unassembled WGS sequence"/>
</dbReference>
<dbReference type="AlphaFoldDB" id="A0AA39XQX2"/>
<evidence type="ECO:0000313" key="4">
    <source>
        <dbReference type="Proteomes" id="UP001174936"/>
    </source>
</evidence>
<organism evidence="3 4">
    <name type="scientific">Cercophora newfieldiana</name>
    <dbReference type="NCBI Taxonomy" id="92897"/>
    <lineage>
        <taxon>Eukaryota</taxon>
        <taxon>Fungi</taxon>
        <taxon>Dikarya</taxon>
        <taxon>Ascomycota</taxon>
        <taxon>Pezizomycotina</taxon>
        <taxon>Sordariomycetes</taxon>
        <taxon>Sordariomycetidae</taxon>
        <taxon>Sordariales</taxon>
        <taxon>Lasiosphaeriaceae</taxon>
        <taxon>Cercophora</taxon>
    </lineage>
</organism>
<dbReference type="Pfam" id="PF01926">
    <property type="entry name" value="MMR_HSR1"/>
    <property type="match status" value="1"/>
</dbReference>
<name>A0AA39XQX2_9PEZI</name>
<dbReference type="EMBL" id="JAULSV010000007">
    <property type="protein sequence ID" value="KAK0638566.1"/>
    <property type="molecule type" value="Genomic_DNA"/>
</dbReference>
<proteinExistence type="predicted"/>
<keyword evidence="4" id="KW-1185">Reference proteome</keyword>
<dbReference type="InterPro" id="IPR027417">
    <property type="entry name" value="P-loop_NTPase"/>
</dbReference>
<comment type="caution">
    <text evidence="3">The sequence shown here is derived from an EMBL/GenBank/DDBJ whole genome shotgun (WGS) entry which is preliminary data.</text>
</comment>
<feature type="domain" description="G" evidence="2">
    <location>
        <begin position="17"/>
        <end position="118"/>
    </location>
</feature>
<gene>
    <name evidence="3" type="ORF">B0T16DRAFT_227045</name>
</gene>
<feature type="coiled-coil region" evidence="1">
    <location>
        <begin position="273"/>
        <end position="300"/>
    </location>
</feature>
<evidence type="ECO:0000256" key="1">
    <source>
        <dbReference type="SAM" id="Coils"/>
    </source>
</evidence>
<dbReference type="CDD" id="cd00882">
    <property type="entry name" value="Ras_like_GTPase"/>
    <property type="match status" value="1"/>
</dbReference>